<evidence type="ECO:0000313" key="2">
    <source>
        <dbReference type="EMBL" id="BAC19809.1"/>
    </source>
</evidence>
<sequence>MSMQGQLKMLDAVQKGAGREMSEGIYTVPTPAFSHDCHAAAHRPLAPYYLPWMGPFPLISGRITDAMFPKLSITRLRSLSIFLRLVSSAKLFNSSIAIPPGLVMWGVVENHFRHAPLCHMITTNATSQTITCNSPVHPCRVRAMSNGKWLEAEPKETWLVANDNEHGKKWFGRTVQITRQDRGLSVAELASRVDLAEGTIRAIERGGRAPSEASGLRILAKLFTSDQWSKNHFGPNLHAVKDPETKAPVIVEFGAKVRGDNGSWSRDRTPEDDMSDRDNEILRKVEKNLLENPEKLQRLKGVFSGFNESVKTYVAHLNEPINDENLGKVTRRLPAITNLQADHLDKLLWLWGLINTGRASREVIDEVQRVDKILGSFFSEDELKEFSEDED</sequence>
<organism evidence="2 3">
    <name type="scientific">Corynebacterium efficiens (strain DSM 44549 / YS-314 / AJ 12310 / JCM 11189 / NBRC 100395)</name>
    <dbReference type="NCBI Taxonomy" id="196164"/>
    <lineage>
        <taxon>Bacteria</taxon>
        <taxon>Bacillati</taxon>
        <taxon>Actinomycetota</taxon>
        <taxon>Actinomycetes</taxon>
        <taxon>Mycobacteriales</taxon>
        <taxon>Corynebacteriaceae</taxon>
        <taxon>Corynebacterium</taxon>
    </lineage>
</organism>
<evidence type="ECO:0000259" key="1">
    <source>
        <dbReference type="PROSITE" id="PS50943"/>
    </source>
</evidence>
<dbReference type="HOGENOM" id="CLU_705380_0_0_11"/>
<dbReference type="Gene3D" id="1.10.260.40">
    <property type="entry name" value="lambda repressor-like DNA-binding domains"/>
    <property type="match status" value="1"/>
</dbReference>
<dbReference type="SMART" id="SM00530">
    <property type="entry name" value="HTH_XRE"/>
    <property type="match status" value="1"/>
</dbReference>
<proteinExistence type="predicted"/>
<dbReference type="SUPFAM" id="SSF47413">
    <property type="entry name" value="lambda repressor-like DNA-binding domains"/>
    <property type="match status" value="1"/>
</dbReference>
<name>Q8FLE8_COREF</name>
<accession>Q8FLE8</accession>
<dbReference type="PROSITE" id="PS50943">
    <property type="entry name" value="HTH_CROC1"/>
    <property type="match status" value="1"/>
</dbReference>
<dbReference type="InterPro" id="IPR001387">
    <property type="entry name" value="Cro/C1-type_HTH"/>
</dbReference>
<geneLocation type="plasmid" evidence="2 3">
    <name>pCE3</name>
</geneLocation>
<dbReference type="Proteomes" id="UP000001409">
    <property type="component" value="Plasmid pCE3"/>
</dbReference>
<dbReference type="CDD" id="cd00093">
    <property type="entry name" value="HTH_XRE"/>
    <property type="match status" value="1"/>
</dbReference>
<dbReference type="EMBL" id="AP005226">
    <property type="protein sequence ID" value="BAC19809.1"/>
    <property type="molecule type" value="Genomic_DNA"/>
</dbReference>
<dbReference type="Pfam" id="PF13560">
    <property type="entry name" value="HTH_31"/>
    <property type="match status" value="1"/>
</dbReference>
<dbReference type="GO" id="GO:0003677">
    <property type="term" value="F:DNA binding"/>
    <property type="evidence" value="ECO:0007669"/>
    <property type="project" value="InterPro"/>
</dbReference>
<dbReference type="InterPro" id="IPR010982">
    <property type="entry name" value="Lambda_DNA-bd_dom_sf"/>
</dbReference>
<reference evidence="2 3" key="1">
    <citation type="submission" date="2002-05" db="EMBL/GenBank/DDBJ databases">
        <title>The entire sequence of plasmid maintained by Corynebacterium efficiens YS-314.</title>
        <authorList>
            <person name="Kawarabayasi Y."/>
            <person name="Yamazaki J."/>
            <person name="Hino Y."/>
            <person name="Kikuchi H."/>
        </authorList>
    </citation>
    <scope>NUCLEOTIDE SEQUENCE [LARGE SCALE GENOMIC DNA]</scope>
    <source>
        <strain evidence="3">DSM 44549 / YS-314 / AJ 12310 / JCM 11189 / NBRC 100395</strain>
        <plasmid evidence="3">Plasmid pCE3</plasmid>
    </source>
</reference>
<evidence type="ECO:0000313" key="3">
    <source>
        <dbReference type="Proteomes" id="UP000001409"/>
    </source>
</evidence>
<keyword evidence="3" id="KW-1185">Reference proteome</keyword>
<feature type="domain" description="HTH cro/C1-type" evidence="1">
    <location>
        <begin position="175"/>
        <end position="228"/>
    </location>
</feature>
<protein>
    <recommendedName>
        <fullName evidence="1">HTH cro/C1-type domain-containing protein</fullName>
    </recommendedName>
</protein>
<keyword evidence="2" id="KW-0614">Plasmid</keyword>
<dbReference type="AlphaFoldDB" id="Q8FLE8"/>
<dbReference type="KEGG" id="cef:CE3P034"/>